<keyword evidence="4" id="KW-1185">Reference proteome</keyword>
<dbReference type="EMBL" id="OZ034831">
    <property type="protein sequence ID" value="CAL1688228.1"/>
    <property type="molecule type" value="Genomic_DNA"/>
</dbReference>
<evidence type="ECO:0000313" key="4">
    <source>
        <dbReference type="Proteomes" id="UP001497644"/>
    </source>
</evidence>
<keyword evidence="1" id="KW-0175">Coiled coil</keyword>
<evidence type="ECO:0000256" key="2">
    <source>
        <dbReference type="SAM" id="MobiDB-lite"/>
    </source>
</evidence>
<feature type="coiled-coil region" evidence="1">
    <location>
        <begin position="125"/>
        <end position="152"/>
    </location>
</feature>
<dbReference type="AlphaFoldDB" id="A0AAV2P9H2"/>
<feature type="region of interest" description="Disordered" evidence="2">
    <location>
        <begin position="63"/>
        <end position="84"/>
    </location>
</feature>
<feature type="region of interest" description="Disordered" evidence="2">
    <location>
        <begin position="1"/>
        <end position="23"/>
    </location>
</feature>
<sequence length="404" mass="48277">MGNVQRSEKNFEEARSLSPIEEESESMLCFKEMYQSSNFSESEERGYKMIRSPYKECQKTLRKMEGNKEQNNSTEDSSSGDERIKPDYYQLKRVKGSYCCFRPDTFIKEAEASGDNDEAETGLRDKSLKTTVEQLKRRLSQAEREIVVLKRHQSPQKCQSHEKCEILHRDLLTWRDDHEKRIASQIVRWQMAERRRLHDEMESTRKVYDNIQRYLETLEKRSVKSYLDFRRQIDVWEKRLKEDVINLHESSLMELCDQFRAWFKMQNAINSSKVGREKREAYKSCNDTAVDKQDESCKSNSSERTTLYEDNAKFLHKIEHVVKFEVQQHRNDLVKRMDQKIAELWSAFENFKHNFHLDRDYRRHNYIEISNETESVITEDSNDFTCQEAAKSYLNTEDSEERCT</sequence>
<reference evidence="3" key="1">
    <citation type="submission" date="2024-04" db="EMBL/GenBank/DDBJ databases">
        <authorList>
            <consortium name="Molecular Ecology Group"/>
        </authorList>
    </citation>
    <scope>NUCLEOTIDE SEQUENCE</scope>
</reference>
<accession>A0AAV2P9H2</accession>
<evidence type="ECO:0000313" key="3">
    <source>
        <dbReference type="EMBL" id="CAL1688228.1"/>
    </source>
</evidence>
<gene>
    <name evidence="3" type="ORF">LPLAT_LOCUS13339</name>
</gene>
<protein>
    <submittedName>
        <fullName evidence="3">Uncharacterized protein</fullName>
    </submittedName>
</protein>
<dbReference type="Proteomes" id="UP001497644">
    <property type="component" value="Chromosome 8"/>
</dbReference>
<name>A0AAV2P9H2_9HYME</name>
<evidence type="ECO:0000256" key="1">
    <source>
        <dbReference type="SAM" id="Coils"/>
    </source>
</evidence>
<organism evidence="3 4">
    <name type="scientific">Lasius platythorax</name>
    <dbReference type="NCBI Taxonomy" id="488582"/>
    <lineage>
        <taxon>Eukaryota</taxon>
        <taxon>Metazoa</taxon>
        <taxon>Ecdysozoa</taxon>
        <taxon>Arthropoda</taxon>
        <taxon>Hexapoda</taxon>
        <taxon>Insecta</taxon>
        <taxon>Pterygota</taxon>
        <taxon>Neoptera</taxon>
        <taxon>Endopterygota</taxon>
        <taxon>Hymenoptera</taxon>
        <taxon>Apocrita</taxon>
        <taxon>Aculeata</taxon>
        <taxon>Formicoidea</taxon>
        <taxon>Formicidae</taxon>
        <taxon>Formicinae</taxon>
        <taxon>Lasius</taxon>
        <taxon>Lasius</taxon>
    </lineage>
</organism>
<proteinExistence type="predicted"/>
<feature type="compositionally biased region" description="Basic and acidic residues" evidence="2">
    <location>
        <begin position="1"/>
        <end position="15"/>
    </location>
</feature>